<feature type="domain" description="Periplasmic binding protein" evidence="5">
    <location>
        <begin position="49"/>
        <end position="293"/>
    </location>
</feature>
<dbReference type="Pfam" id="PF13407">
    <property type="entry name" value="Peripla_BP_4"/>
    <property type="match status" value="1"/>
</dbReference>
<evidence type="ECO:0000256" key="3">
    <source>
        <dbReference type="ARBA" id="ARBA00022729"/>
    </source>
</evidence>
<comment type="similarity">
    <text evidence="2">Belongs to the bacterial solute-binding protein 2 family.</text>
</comment>
<accession>A0ABQ1RJR7</accession>
<feature type="chain" id="PRO_5046219131" evidence="4">
    <location>
        <begin position="27"/>
        <end position="321"/>
    </location>
</feature>
<dbReference type="SUPFAM" id="SSF53822">
    <property type="entry name" value="Periplasmic binding protein-like I"/>
    <property type="match status" value="1"/>
</dbReference>
<sequence length="321" mass="32404">MNRQRRLIPLLTATIAAGLVFTGCSASGTDSGDDAAAGGDAATKIGFISSANNEWGACLQNGMESAAEAEGVELLVANSDADAAKETGNIEDMIARGVDAIVLNTVSVDAMAGGIQKANAADVPIYLVAVVPDDLTGVLGAAVVDLPGVGGIAADWIAEDSGGDDVNVAVIGGAPGASSDYVVNGFKEAVASNVTIVGEQPGMYNRGKAQEVAENFAQSNPDLDYVFVLNEDMAFGARSAFDAAGMDDVRIVTMNGTDDGLAAIESGEFSATVADSAANLGVTSIENTLALLKDVSGEKVFAMPTALITDANLDEAIPFCG</sequence>
<dbReference type="RefSeq" id="WP_188435625.1">
    <property type="nucleotide sequence ID" value="NZ_BMCM01000001.1"/>
</dbReference>
<dbReference type="PANTHER" id="PTHR46847">
    <property type="entry name" value="D-ALLOSE-BINDING PERIPLASMIC PROTEIN-RELATED"/>
    <property type="match status" value="1"/>
</dbReference>
<dbReference type="CDD" id="cd01536">
    <property type="entry name" value="PBP1_ABC_sugar_binding-like"/>
    <property type="match status" value="1"/>
</dbReference>
<organism evidence="6 7">
    <name type="scientific">Microbacterium murale</name>
    <dbReference type="NCBI Taxonomy" id="1081040"/>
    <lineage>
        <taxon>Bacteria</taxon>
        <taxon>Bacillati</taxon>
        <taxon>Actinomycetota</taxon>
        <taxon>Actinomycetes</taxon>
        <taxon>Micrococcales</taxon>
        <taxon>Microbacteriaceae</taxon>
        <taxon>Microbacterium</taxon>
    </lineage>
</organism>
<dbReference type="InterPro" id="IPR028082">
    <property type="entry name" value="Peripla_BP_I"/>
</dbReference>
<dbReference type="EMBL" id="BMCM01000001">
    <property type="protein sequence ID" value="GGD70625.1"/>
    <property type="molecule type" value="Genomic_DNA"/>
</dbReference>
<evidence type="ECO:0000313" key="7">
    <source>
        <dbReference type="Proteomes" id="UP000629365"/>
    </source>
</evidence>
<comment type="caution">
    <text evidence="6">The sequence shown here is derived from an EMBL/GenBank/DDBJ whole genome shotgun (WGS) entry which is preliminary data.</text>
</comment>
<dbReference type="PROSITE" id="PS51257">
    <property type="entry name" value="PROKAR_LIPOPROTEIN"/>
    <property type="match status" value="1"/>
</dbReference>
<keyword evidence="7" id="KW-1185">Reference proteome</keyword>
<gene>
    <name evidence="6" type="ORF">GCM10007269_12260</name>
</gene>
<keyword evidence="3 4" id="KW-0732">Signal</keyword>
<dbReference type="PANTHER" id="PTHR46847:SF3">
    <property type="entry name" value="GALACTOFURANOSE-BINDING PROTEIN YTFQ"/>
    <property type="match status" value="1"/>
</dbReference>
<feature type="signal peptide" evidence="4">
    <location>
        <begin position="1"/>
        <end position="26"/>
    </location>
</feature>
<protein>
    <submittedName>
        <fullName evidence="6">D-ribose ABC transporter substrate-binding protein</fullName>
    </submittedName>
</protein>
<dbReference type="InterPro" id="IPR025997">
    <property type="entry name" value="SBP_2_dom"/>
</dbReference>
<evidence type="ECO:0000256" key="2">
    <source>
        <dbReference type="ARBA" id="ARBA00007639"/>
    </source>
</evidence>
<evidence type="ECO:0000313" key="6">
    <source>
        <dbReference type="EMBL" id="GGD70625.1"/>
    </source>
</evidence>
<evidence type="ECO:0000256" key="4">
    <source>
        <dbReference type="SAM" id="SignalP"/>
    </source>
</evidence>
<evidence type="ECO:0000256" key="1">
    <source>
        <dbReference type="ARBA" id="ARBA00004196"/>
    </source>
</evidence>
<comment type="subcellular location">
    <subcellularLocation>
        <location evidence="1">Cell envelope</location>
    </subcellularLocation>
</comment>
<proteinExistence type="inferred from homology"/>
<dbReference type="Proteomes" id="UP000629365">
    <property type="component" value="Unassembled WGS sequence"/>
</dbReference>
<dbReference type="Gene3D" id="3.40.50.2300">
    <property type="match status" value="2"/>
</dbReference>
<reference evidence="7" key="1">
    <citation type="journal article" date="2019" name="Int. J. Syst. Evol. Microbiol.">
        <title>The Global Catalogue of Microorganisms (GCM) 10K type strain sequencing project: providing services to taxonomists for standard genome sequencing and annotation.</title>
        <authorList>
            <consortium name="The Broad Institute Genomics Platform"/>
            <consortium name="The Broad Institute Genome Sequencing Center for Infectious Disease"/>
            <person name="Wu L."/>
            <person name="Ma J."/>
        </authorList>
    </citation>
    <scope>NUCLEOTIDE SEQUENCE [LARGE SCALE GENOMIC DNA]</scope>
    <source>
        <strain evidence="7">CCM 7640</strain>
    </source>
</reference>
<evidence type="ECO:0000259" key="5">
    <source>
        <dbReference type="Pfam" id="PF13407"/>
    </source>
</evidence>
<name>A0ABQ1RJR7_9MICO</name>